<dbReference type="Proteomes" id="UP000035740">
    <property type="component" value="Unassembled WGS sequence"/>
</dbReference>
<evidence type="ECO:0000313" key="2">
    <source>
        <dbReference type="Proteomes" id="UP000035740"/>
    </source>
</evidence>
<name>A0A0J7YNC4_BETVV</name>
<feature type="non-terminal residue" evidence="1">
    <location>
        <position position="1"/>
    </location>
</feature>
<evidence type="ECO:0000313" key="1">
    <source>
        <dbReference type="EMBL" id="KMS65082.1"/>
    </source>
</evidence>
<protein>
    <submittedName>
        <fullName evidence="1">Uncharacterized protein</fullName>
    </submittedName>
</protein>
<dbReference type="Gramene" id="KMS65082">
    <property type="protein sequence ID" value="KMS65082"/>
    <property type="gene ID" value="BVRB_039630"/>
</dbReference>
<sequence length="194" mass="20287">SQSPPSTANPTSILVTSSAITTLKATTSGQIVKDKTRKPTTKAVCSLQMECLPGLQTTVSNGYNITVASFQYNAERDLTTYTYHVKFLPDNLNSLNGVTFLFSSCMCANDMQATAFPPNEPVDIGGKFTSESGQSCSAIWSSLNADEGMVSYQFPGLHNVGPVAVAIDDGAPPDGSEAVICGPTCGSPSCQTPS</sequence>
<reference evidence="1 2" key="1">
    <citation type="journal article" date="2014" name="Nature">
        <title>The genome of the recently domesticated crop plant sugar beet (Beta vulgaris).</title>
        <authorList>
            <person name="Dohm J.C."/>
            <person name="Minoche A.E."/>
            <person name="Holtgrawe D."/>
            <person name="Capella-Gutierrez S."/>
            <person name="Zakrzewski F."/>
            <person name="Tafer H."/>
            <person name="Rupp O."/>
            <person name="Sorensen T.R."/>
            <person name="Stracke R."/>
            <person name="Reinhardt R."/>
            <person name="Goesmann A."/>
            <person name="Kraft T."/>
            <person name="Schulz B."/>
            <person name="Stadler P.F."/>
            <person name="Schmidt T."/>
            <person name="Gabaldon T."/>
            <person name="Lehrach H."/>
            <person name="Weisshaar B."/>
            <person name="Himmelbauer H."/>
        </authorList>
    </citation>
    <scope>NUCLEOTIDE SEQUENCE [LARGE SCALE GENOMIC DNA]</scope>
    <source>
        <tissue evidence="1">Taproot</tissue>
    </source>
</reference>
<proteinExistence type="predicted"/>
<dbReference type="EMBL" id="KQ115040">
    <property type="protein sequence ID" value="KMS65082.1"/>
    <property type="molecule type" value="Genomic_DNA"/>
</dbReference>
<keyword evidence="2" id="KW-1185">Reference proteome</keyword>
<accession>A0A0J7YNC4</accession>
<dbReference type="AlphaFoldDB" id="A0A0J7YNC4"/>
<gene>
    <name evidence="1" type="ORF">BVRB_039630</name>
</gene>
<feature type="non-terminal residue" evidence="1">
    <location>
        <position position="194"/>
    </location>
</feature>
<organism evidence="1 2">
    <name type="scientific">Beta vulgaris subsp. vulgaris</name>
    <name type="common">Beet</name>
    <dbReference type="NCBI Taxonomy" id="3555"/>
    <lineage>
        <taxon>Eukaryota</taxon>
        <taxon>Viridiplantae</taxon>
        <taxon>Streptophyta</taxon>
        <taxon>Embryophyta</taxon>
        <taxon>Tracheophyta</taxon>
        <taxon>Spermatophyta</taxon>
        <taxon>Magnoliopsida</taxon>
        <taxon>eudicotyledons</taxon>
        <taxon>Gunneridae</taxon>
        <taxon>Pentapetalae</taxon>
        <taxon>Caryophyllales</taxon>
        <taxon>Chenopodiaceae</taxon>
        <taxon>Betoideae</taxon>
        <taxon>Beta</taxon>
    </lineage>
</organism>